<organism evidence="2 3">
    <name type="scientific">Frondihabitans cladoniiphilus</name>
    <dbReference type="NCBI Taxonomy" id="715785"/>
    <lineage>
        <taxon>Bacteria</taxon>
        <taxon>Bacillati</taxon>
        <taxon>Actinomycetota</taxon>
        <taxon>Actinomycetes</taxon>
        <taxon>Micrococcales</taxon>
        <taxon>Microbacteriaceae</taxon>
        <taxon>Frondihabitans</taxon>
    </lineage>
</organism>
<protein>
    <recommendedName>
        <fullName evidence="4">WD40 repeat protein</fullName>
    </recommendedName>
</protein>
<evidence type="ECO:0000313" key="3">
    <source>
        <dbReference type="Proteomes" id="UP001501295"/>
    </source>
</evidence>
<dbReference type="Proteomes" id="UP001501295">
    <property type="component" value="Unassembled WGS sequence"/>
</dbReference>
<reference evidence="3" key="1">
    <citation type="journal article" date="2019" name="Int. J. Syst. Evol. Microbiol.">
        <title>The Global Catalogue of Microorganisms (GCM) 10K type strain sequencing project: providing services to taxonomists for standard genome sequencing and annotation.</title>
        <authorList>
            <consortium name="The Broad Institute Genomics Platform"/>
            <consortium name="The Broad Institute Genome Sequencing Center for Infectious Disease"/>
            <person name="Wu L."/>
            <person name="Ma J."/>
        </authorList>
    </citation>
    <scope>NUCLEOTIDE SEQUENCE [LARGE SCALE GENOMIC DNA]</scope>
    <source>
        <strain evidence="3">JCM 18956</strain>
    </source>
</reference>
<dbReference type="Gene3D" id="2.120.10.30">
    <property type="entry name" value="TolB, C-terminal domain"/>
    <property type="match status" value="1"/>
</dbReference>
<dbReference type="InterPro" id="IPR011042">
    <property type="entry name" value="6-blade_b-propeller_TolB-like"/>
</dbReference>
<evidence type="ECO:0000256" key="1">
    <source>
        <dbReference type="SAM" id="MobiDB-lite"/>
    </source>
</evidence>
<dbReference type="RefSeq" id="WP_345377354.1">
    <property type="nucleotide sequence ID" value="NZ_BAABLM010000012.1"/>
</dbReference>
<feature type="region of interest" description="Disordered" evidence="1">
    <location>
        <begin position="197"/>
        <end position="216"/>
    </location>
</feature>
<keyword evidence="3" id="KW-1185">Reference proteome</keyword>
<accession>A0ABP8WEM7</accession>
<dbReference type="SUPFAM" id="SSF82171">
    <property type="entry name" value="DPP6 N-terminal domain-like"/>
    <property type="match status" value="1"/>
</dbReference>
<dbReference type="EMBL" id="BAABLM010000012">
    <property type="protein sequence ID" value="GAA4686359.1"/>
    <property type="molecule type" value="Genomic_DNA"/>
</dbReference>
<proteinExistence type="predicted"/>
<sequence>MDYRQLATGQRSEVWTAPAEGGPATLLFTTDTILIEAPNWSADGESLYVNGAGKLWRLDVASPTALHEVEFVGLPPINNDHVLTRDGQWVFLSAMDGHIYKGALTGGPVTRVSPDDGTWHFLHGVTSDASRLAYVELGDIGDAGRLMVSPGDGLPGVLVDTGPKHIDGPEWSADDAWIYFNTEGFTSAPGHAQLARIADPGSSGDDEDEDGDGGGGVVERLVASDTVDWFPHPSPDGSLATYLAFPAGTLGHPADLAVEVRLVRTADWSTPIATYPLFGGQGTLNVNSWSPDSRRFAFVAYPVAD</sequence>
<gene>
    <name evidence="2" type="ORF">GCM10025780_36230</name>
</gene>
<evidence type="ECO:0008006" key="4">
    <source>
        <dbReference type="Google" id="ProtNLM"/>
    </source>
</evidence>
<evidence type="ECO:0000313" key="2">
    <source>
        <dbReference type="EMBL" id="GAA4686359.1"/>
    </source>
</evidence>
<comment type="caution">
    <text evidence="2">The sequence shown here is derived from an EMBL/GenBank/DDBJ whole genome shotgun (WGS) entry which is preliminary data.</text>
</comment>
<name>A0ABP8WEM7_9MICO</name>